<gene>
    <name evidence="2" type="ORF">BDV95DRAFT_598351</name>
</gene>
<proteinExistence type="predicted"/>
<dbReference type="EMBL" id="JAADJZ010000024">
    <property type="protein sequence ID" value="KAF2867239.1"/>
    <property type="molecule type" value="Genomic_DNA"/>
</dbReference>
<organism evidence="2 3">
    <name type="scientific">Massariosphaeria phaeospora</name>
    <dbReference type="NCBI Taxonomy" id="100035"/>
    <lineage>
        <taxon>Eukaryota</taxon>
        <taxon>Fungi</taxon>
        <taxon>Dikarya</taxon>
        <taxon>Ascomycota</taxon>
        <taxon>Pezizomycotina</taxon>
        <taxon>Dothideomycetes</taxon>
        <taxon>Pleosporomycetidae</taxon>
        <taxon>Pleosporales</taxon>
        <taxon>Pleosporales incertae sedis</taxon>
        <taxon>Massariosphaeria</taxon>
    </lineage>
</organism>
<feature type="region of interest" description="Disordered" evidence="1">
    <location>
        <begin position="1"/>
        <end position="48"/>
    </location>
</feature>
<evidence type="ECO:0000313" key="2">
    <source>
        <dbReference type="EMBL" id="KAF2867239.1"/>
    </source>
</evidence>
<dbReference type="Proteomes" id="UP000481861">
    <property type="component" value="Unassembled WGS sequence"/>
</dbReference>
<evidence type="ECO:0000256" key="1">
    <source>
        <dbReference type="SAM" id="MobiDB-lite"/>
    </source>
</evidence>
<evidence type="ECO:0000313" key="3">
    <source>
        <dbReference type="Proteomes" id="UP000481861"/>
    </source>
</evidence>
<accession>A0A7C8M3M3</accession>
<reference evidence="2 3" key="1">
    <citation type="submission" date="2020-01" db="EMBL/GenBank/DDBJ databases">
        <authorList>
            <consortium name="DOE Joint Genome Institute"/>
            <person name="Haridas S."/>
            <person name="Albert R."/>
            <person name="Binder M."/>
            <person name="Bloem J."/>
            <person name="Labutti K."/>
            <person name="Salamov A."/>
            <person name="Andreopoulos B."/>
            <person name="Baker S.E."/>
            <person name="Barry K."/>
            <person name="Bills G."/>
            <person name="Bluhm B.H."/>
            <person name="Cannon C."/>
            <person name="Castanera R."/>
            <person name="Culley D.E."/>
            <person name="Daum C."/>
            <person name="Ezra D."/>
            <person name="Gonzalez J.B."/>
            <person name="Henrissat B."/>
            <person name="Kuo A."/>
            <person name="Liang C."/>
            <person name="Lipzen A."/>
            <person name="Lutzoni F."/>
            <person name="Magnuson J."/>
            <person name="Mondo S."/>
            <person name="Nolan M."/>
            <person name="Ohm R."/>
            <person name="Pangilinan J."/>
            <person name="Park H.-J.H."/>
            <person name="Ramirez L."/>
            <person name="Alfaro M."/>
            <person name="Sun H."/>
            <person name="Tritt A."/>
            <person name="Yoshinaga Y."/>
            <person name="Zwiers L.-H.L."/>
            <person name="Turgeon B.G."/>
            <person name="Goodwin S.B."/>
            <person name="Spatafora J.W."/>
            <person name="Crous P.W."/>
            <person name="Grigoriev I.V."/>
        </authorList>
    </citation>
    <scope>NUCLEOTIDE SEQUENCE [LARGE SCALE GENOMIC DNA]</scope>
    <source>
        <strain evidence="2 3">CBS 611.86</strain>
    </source>
</reference>
<dbReference type="AlphaFoldDB" id="A0A7C8M3M3"/>
<comment type="caution">
    <text evidence="2">The sequence shown here is derived from an EMBL/GenBank/DDBJ whole genome shotgun (WGS) entry which is preliminary data.</text>
</comment>
<sequence>MSMAQKANKGENKKPVVATTGPISSPDGDAMQEKKVRRGGTTGHIRETTEAIKRAPIHAANAETANEAVRERARGAQRLRQTGGGVANARQNAGSMRGGWEKKGL</sequence>
<keyword evidence="3" id="KW-1185">Reference proteome</keyword>
<protein>
    <submittedName>
        <fullName evidence="2">Uncharacterized protein</fullName>
    </submittedName>
</protein>
<name>A0A7C8M3M3_9PLEO</name>
<feature type="region of interest" description="Disordered" evidence="1">
    <location>
        <begin position="77"/>
        <end position="105"/>
    </location>
</feature>